<sequence>LDLEDGYVSGKSPTMSPGTMSPRGTLLRLDPANPPTVEPGHVVVVGAASKGIINRNQRHNAGIYQSVYSPNPFDRVTDDDLKRYRENMDRKAKGLPSLEEEEAAARIEEARQAAEVARQAMEAAAREVKTESQKYRLHSTSHSAYSSHLGLEQAPDSDLIPALFNPSLGSQSAPQDSVGDCNLPAPDFQTQCSNSLHRGLLMRRHSAARFWYWPQKFTVRSTPVTMMAPLQSNGLAESVRLTEERTVLGPRFLKRHKTITDPATTSAEGDTSHLGHSCTSGAEASHDDTEKELIAHAIRIHLRKLDYFNGDCASLQHARIALHLTTYQLHGILSYLLPNQPCILDSWITAGWSARHDWFSSEPGGVHIERLLRDSPSNELCVADCSRLEFDAHPVLEMFAEEYLAYWKSFHQPESEEKRLLYLKDWHYFRRPTNRAYYMVPEFFSSDWLNEFWMIRPDSEDDFRFVYLGTMGTWTPLHADVYRSFSWSANIIGQKRWWFFPPGEEEKLHLINNNRLPADIRALDLDQLGIRYAMFDQFPGQVVFVPSGWYHEVLNLTDCVSINHNWFNATNVARIWEHLQDQLEMVEKSTEDVRDTPGWHEQCQICLRALTGINFHEFLVLLKYILISRWSYTDPIPLDSLLTPRADGHIAQETESLLSFEKQLDVAFCHRFDVDSTVLDRAKDLPLEKVFSDVNEQLGSVEFSSIDWLPRLDFCSAASVLYSFCKHPRVRDLQLIGDSIKRRLNAIKWID</sequence>
<comment type="catalytic activity">
    <reaction evidence="2">
        <text>L-lysyl-[protein] + 2-oxoglutarate + O2 = 4-hydroxy-L-lysyl-[protein] + succinate + CO2</text>
        <dbReference type="Rhea" id="RHEA:57156"/>
        <dbReference type="Rhea" id="RHEA-COMP:9752"/>
        <dbReference type="Rhea" id="RHEA-COMP:15084"/>
        <dbReference type="ChEBI" id="CHEBI:15379"/>
        <dbReference type="ChEBI" id="CHEBI:16526"/>
        <dbReference type="ChEBI" id="CHEBI:16810"/>
        <dbReference type="ChEBI" id="CHEBI:29969"/>
        <dbReference type="ChEBI" id="CHEBI:30031"/>
        <dbReference type="ChEBI" id="CHEBI:141495"/>
    </reaction>
</comment>
<keyword evidence="4" id="KW-0175">Coiled coil</keyword>
<dbReference type="InterPro" id="IPR050910">
    <property type="entry name" value="JMJD6_ArgDemeth/LysHydrox"/>
</dbReference>
<name>A0A183AU92_9TREM</name>
<dbReference type="PANTHER" id="PTHR12480:SF6">
    <property type="entry name" value="2-OXOGLUTARATE AND IRON-DEPENDENT OXYGENASE JMJD4"/>
    <property type="match status" value="1"/>
</dbReference>
<evidence type="ECO:0000256" key="2">
    <source>
        <dbReference type="ARBA" id="ARBA00047762"/>
    </source>
</evidence>
<dbReference type="Pfam" id="PF02373">
    <property type="entry name" value="JmjC"/>
    <property type="match status" value="1"/>
</dbReference>
<comment type="similarity">
    <text evidence="1">Belongs to the JMJD6 family.</text>
</comment>
<evidence type="ECO:0000256" key="1">
    <source>
        <dbReference type="ARBA" id="ARBA00038068"/>
    </source>
</evidence>
<proteinExistence type="inferred from homology"/>
<evidence type="ECO:0000256" key="4">
    <source>
        <dbReference type="SAM" id="Coils"/>
    </source>
</evidence>
<dbReference type="SMART" id="SM00558">
    <property type="entry name" value="JmjC"/>
    <property type="match status" value="1"/>
</dbReference>
<dbReference type="InterPro" id="IPR003347">
    <property type="entry name" value="JmjC_dom"/>
</dbReference>
<dbReference type="WBParaSite" id="ECPE_0001055901-mRNA-1">
    <property type="protein sequence ID" value="ECPE_0001055901-mRNA-1"/>
    <property type="gene ID" value="ECPE_0001055901"/>
</dbReference>
<evidence type="ECO:0000256" key="3">
    <source>
        <dbReference type="ARBA" id="ARBA00082904"/>
    </source>
</evidence>
<feature type="region of interest" description="Disordered" evidence="5">
    <location>
        <begin position="262"/>
        <end position="285"/>
    </location>
</feature>
<dbReference type="GO" id="GO:0016706">
    <property type="term" value="F:2-oxoglutarate-dependent dioxygenase activity"/>
    <property type="evidence" value="ECO:0007669"/>
    <property type="project" value="TreeGrafter"/>
</dbReference>
<dbReference type="GO" id="GO:0043565">
    <property type="term" value="F:sequence-specific DNA binding"/>
    <property type="evidence" value="ECO:0007669"/>
    <property type="project" value="TreeGrafter"/>
</dbReference>
<dbReference type="GO" id="GO:0005634">
    <property type="term" value="C:nucleus"/>
    <property type="evidence" value="ECO:0007669"/>
    <property type="project" value="TreeGrafter"/>
</dbReference>
<dbReference type="GO" id="GO:0005737">
    <property type="term" value="C:cytoplasm"/>
    <property type="evidence" value="ECO:0007669"/>
    <property type="project" value="TreeGrafter"/>
</dbReference>
<feature type="coiled-coil region" evidence="4">
    <location>
        <begin position="81"/>
        <end position="134"/>
    </location>
</feature>
<dbReference type="GO" id="GO:0045905">
    <property type="term" value="P:positive regulation of translational termination"/>
    <property type="evidence" value="ECO:0007669"/>
    <property type="project" value="TreeGrafter"/>
</dbReference>
<organism evidence="7">
    <name type="scientific">Echinostoma caproni</name>
    <dbReference type="NCBI Taxonomy" id="27848"/>
    <lineage>
        <taxon>Eukaryota</taxon>
        <taxon>Metazoa</taxon>
        <taxon>Spiralia</taxon>
        <taxon>Lophotrochozoa</taxon>
        <taxon>Platyhelminthes</taxon>
        <taxon>Trematoda</taxon>
        <taxon>Digenea</taxon>
        <taxon>Plagiorchiida</taxon>
        <taxon>Echinostomata</taxon>
        <taxon>Echinostomatoidea</taxon>
        <taxon>Echinostomatidae</taxon>
        <taxon>Echinostoma</taxon>
    </lineage>
</organism>
<feature type="domain" description="JmjC" evidence="6">
    <location>
        <begin position="429"/>
        <end position="583"/>
    </location>
</feature>
<feature type="region of interest" description="Disordered" evidence="5">
    <location>
        <begin position="1"/>
        <end position="23"/>
    </location>
</feature>
<dbReference type="AlphaFoldDB" id="A0A183AU92"/>
<dbReference type="PANTHER" id="PTHR12480">
    <property type="entry name" value="ARGININE DEMETHYLASE AND LYSYL-HYDROXYLASE JMJD"/>
    <property type="match status" value="1"/>
</dbReference>
<evidence type="ECO:0000256" key="5">
    <source>
        <dbReference type="SAM" id="MobiDB-lite"/>
    </source>
</evidence>
<protein>
    <recommendedName>
        <fullName evidence="3">Jumonji domain-containing protein 4</fullName>
    </recommendedName>
</protein>
<evidence type="ECO:0000313" key="7">
    <source>
        <dbReference type="WBParaSite" id="ECPE_0001055901-mRNA-1"/>
    </source>
</evidence>
<dbReference type="Gene3D" id="2.60.120.650">
    <property type="entry name" value="Cupin"/>
    <property type="match status" value="1"/>
</dbReference>
<dbReference type="SUPFAM" id="SSF51197">
    <property type="entry name" value="Clavaminate synthase-like"/>
    <property type="match status" value="1"/>
</dbReference>
<dbReference type="PROSITE" id="PS51184">
    <property type="entry name" value="JMJC"/>
    <property type="match status" value="1"/>
</dbReference>
<evidence type="ECO:0000259" key="6">
    <source>
        <dbReference type="PROSITE" id="PS51184"/>
    </source>
</evidence>
<accession>A0A183AU92</accession>
<reference evidence="7" key="1">
    <citation type="submission" date="2016-06" db="UniProtKB">
        <authorList>
            <consortium name="WormBaseParasite"/>
        </authorList>
    </citation>
    <scope>IDENTIFICATION</scope>
</reference>